<evidence type="ECO:0000313" key="2">
    <source>
        <dbReference type="Proteomes" id="UP001530400"/>
    </source>
</evidence>
<name>A0ABD3NL91_9STRA</name>
<sequence>MAAHLTTSLWLHDDQEECCEKYFSYKINTCMGASNSASSTGKYYPDWSRGNDSCSVDDASTPAPEYMRVSKVWFSDSLEQCCDSYYGYNKVGCMGTSATGSEKYYVDWSTHKCMKDCPLGSGTDCGGLSDRDWADEEFPDKKSCCMKYVDYDYKNCMA</sequence>
<organism evidence="1 2">
    <name type="scientific">Cyclotella atomus</name>
    <dbReference type="NCBI Taxonomy" id="382360"/>
    <lineage>
        <taxon>Eukaryota</taxon>
        <taxon>Sar</taxon>
        <taxon>Stramenopiles</taxon>
        <taxon>Ochrophyta</taxon>
        <taxon>Bacillariophyta</taxon>
        <taxon>Coscinodiscophyceae</taxon>
        <taxon>Thalassiosirophycidae</taxon>
        <taxon>Stephanodiscales</taxon>
        <taxon>Stephanodiscaceae</taxon>
        <taxon>Cyclotella</taxon>
    </lineage>
</organism>
<dbReference type="EMBL" id="JALLPJ020001128">
    <property type="protein sequence ID" value="KAL3775886.1"/>
    <property type="molecule type" value="Genomic_DNA"/>
</dbReference>
<dbReference type="Proteomes" id="UP001530400">
    <property type="component" value="Unassembled WGS sequence"/>
</dbReference>
<protein>
    <submittedName>
        <fullName evidence="1">Uncharacterized protein</fullName>
    </submittedName>
</protein>
<evidence type="ECO:0000313" key="1">
    <source>
        <dbReference type="EMBL" id="KAL3775886.1"/>
    </source>
</evidence>
<keyword evidence="2" id="KW-1185">Reference proteome</keyword>
<reference evidence="1 2" key="1">
    <citation type="submission" date="2024-10" db="EMBL/GenBank/DDBJ databases">
        <title>Updated reference genomes for cyclostephanoid diatoms.</title>
        <authorList>
            <person name="Roberts W.R."/>
            <person name="Alverson A.J."/>
        </authorList>
    </citation>
    <scope>NUCLEOTIDE SEQUENCE [LARGE SCALE GENOMIC DNA]</scope>
    <source>
        <strain evidence="1 2">AJA010-31</strain>
    </source>
</reference>
<gene>
    <name evidence="1" type="ORF">ACHAWO_012904</name>
</gene>
<accession>A0ABD3NL91</accession>
<dbReference type="AlphaFoldDB" id="A0ABD3NL91"/>
<proteinExistence type="predicted"/>
<comment type="caution">
    <text evidence="1">The sequence shown here is derived from an EMBL/GenBank/DDBJ whole genome shotgun (WGS) entry which is preliminary data.</text>
</comment>